<keyword evidence="17" id="KW-0325">Glycoprotein</keyword>
<keyword evidence="5" id="KW-1003">Cell membrane</keyword>
<dbReference type="SUPFAM" id="SSF63712">
    <property type="entry name" value="Nicotinic receptor ligand binding domain-like"/>
    <property type="match status" value="1"/>
</dbReference>
<evidence type="ECO:0000256" key="1">
    <source>
        <dbReference type="ARBA" id="ARBA00004279"/>
    </source>
</evidence>
<evidence type="ECO:0000256" key="8">
    <source>
        <dbReference type="ARBA" id="ARBA00022729"/>
    </source>
</evidence>
<feature type="disulfide bond" evidence="26">
    <location>
        <begin position="209"/>
        <end position="220"/>
    </location>
</feature>
<keyword evidence="20" id="KW-0966">Cell projection</keyword>
<dbReference type="GO" id="GO:0071230">
    <property type="term" value="P:cellular response to amino acid stimulus"/>
    <property type="evidence" value="ECO:0007669"/>
    <property type="project" value="Ensembl"/>
</dbReference>
<evidence type="ECO:0000256" key="21">
    <source>
        <dbReference type="ARBA" id="ARBA00023286"/>
    </source>
</evidence>
<comment type="subcellular location">
    <subcellularLocation>
        <location evidence="1">Cell projection</location>
        <location evidence="1">Dendrite</location>
    </subcellularLocation>
    <subcellularLocation>
        <location evidence="2">Perikaryon</location>
    </subcellularLocation>
    <subcellularLocation>
        <location evidence="24">Postsynaptic cell membrane</location>
        <topology evidence="24">Multi-pass membrane protein</topology>
    </subcellularLocation>
</comment>
<dbReference type="Pfam" id="PF02931">
    <property type="entry name" value="Neur_chan_LBD"/>
    <property type="match status" value="1"/>
</dbReference>
<dbReference type="PRINTS" id="PR01674">
    <property type="entry name" value="GLYRALPHA1"/>
</dbReference>
<feature type="region of interest" description="Disordered" evidence="29">
    <location>
        <begin position="1"/>
        <end position="22"/>
    </location>
</feature>
<sequence length="440" mass="50163">FSLAASKEVDAARSAPKPMSPSDFLDKLMGRTSGYDARIRPNFKGPPVNVSCNIFINSFGSIAETTMDYRVNIFLRQQWNDPRLAYNEYPDDSLDLDPSMLDSIWKPDLFFANEKGAHFHEITTDNKLLRISRNGNVLYSIRITLTLACPMDLKNFPMDVQTCIMQLESFGYTMNDLIFEWQEQGAVQVADGLTLPQFILKEEKDLRYCTKHYNTGKFTCIEARFHLERQMGYYLIQMYIPSLLIVILSWISFWINMDAAPARVGLGITTVLTMTTQSSGSRASLPKVSPTAQEHRWSTRNYSVFLYLLQFVGPSILIHQTSTRLNITIDTDTRSASPMLNLFQEDEAGEGRFNFSAYGMGPACLQAKDGISVKGANNTTTTNPPPAPSKTPEEMRKLFIQRAKKIDKISRIGFPMAFLIFNMFYWIIYKIVRREDVHNQ</sequence>
<dbReference type="FunCoup" id="G3TNL3">
    <property type="interactions" value="187"/>
</dbReference>
<dbReference type="GO" id="GO:0060080">
    <property type="term" value="P:inhibitory postsynaptic potential"/>
    <property type="evidence" value="ECO:0007669"/>
    <property type="project" value="Ensembl"/>
</dbReference>
<dbReference type="GO" id="GO:0030425">
    <property type="term" value="C:dendrite"/>
    <property type="evidence" value="ECO:0007669"/>
    <property type="project" value="UniProtKB-SubCell"/>
</dbReference>
<evidence type="ECO:0000256" key="9">
    <source>
        <dbReference type="ARBA" id="ARBA00022833"/>
    </source>
</evidence>
<evidence type="ECO:0000256" key="6">
    <source>
        <dbReference type="ARBA" id="ARBA00022692"/>
    </source>
</evidence>
<keyword evidence="22 28" id="KW-0407">Ion channel</keyword>
<dbReference type="GO" id="GO:0004888">
    <property type="term" value="F:transmembrane signaling receptor activity"/>
    <property type="evidence" value="ECO:0007669"/>
    <property type="project" value="InterPro"/>
</dbReference>
<reference evidence="32 33" key="1">
    <citation type="submission" date="2009-06" db="EMBL/GenBank/DDBJ databases">
        <title>The Genome Sequence of Loxodonta africana (African elephant).</title>
        <authorList>
            <person name="Di Palma F."/>
            <person name="Heiman D."/>
            <person name="Young S."/>
            <person name="Johnson J."/>
            <person name="Lander E.S."/>
            <person name="Lindblad-Toh K."/>
        </authorList>
    </citation>
    <scope>NUCLEOTIDE SEQUENCE [LARGE SCALE GENOMIC DNA]</scope>
    <source>
        <strain evidence="32 33">Isolate ISIS603380</strain>
    </source>
</reference>
<dbReference type="InterPro" id="IPR006028">
    <property type="entry name" value="GABAA/Glycine_rcpt"/>
</dbReference>
<dbReference type="GO" id="GO:0099507">
    <property type="term" value="F:ligand-gated monoatomic ion channel activity involved in regulation of presynaptic membrane potential"/>
    <property type="evidence" value="ECO:0007669"/>
    <property type="project" value="Ensembl"/>
</dbReference>
<dbReference type="GO" id="GO:0071294">
    <property type="term" value="P:cellular response to zinc ion"/>
    <property type="evidence" value="ECO:0007669"/>
    <property type="project" value="Ensembl"/>
</dbReference>
<evidence type="ECO:0000256" key="27">
    <source>
        <dbReference type="PIRSR" id="PIRSR608127-53"/>
    </source>
</evidence>
<keyword evidence="14 26" id="KW-1015">Disulfide bond</keyword>
<dbReference type="GO" id="GO:0001964">
    <property type="term" value="P:startle response"/>
    <property type="evidence" value="ECO:0007669"/>
    <property type="project" value="Ensembl"/>
</dbReference>
<dbReference type="HOGENOM" id="CLU_010920_1_4_1"/>
<dbReference type="InterPro" id="IPR006202">
    <property type="entry name" value="Neur_chan_lig-bd"/>
</dbReference>
<dbReference type="InterPro" id="IPR008127">
    <property type="entry name" value="Glycine_rcpt_A"/>
</dbReference>
<dbReference type="GO" id="GO:0045211">
    <property type="term" value="C:postsynaptic membrane"/>
    <property type="evidence" value="ECO:0007669"/>
    <property type="project" value="UniProtKB-SubCell"/>
</dbReference>
<evidence type="ECO:0000256" key="18">
    <source>
        <dbReference type="ARBA" id="ARBA00023214"/>
    </source>
</evidence>
<dbReference type="OMA" id="CELHMQP"/>
<feature type="domain" description="Neurotransmitter-gated ion-channel transmembrane" evidence="31">
    <location>
        <begin position="238"/>
        <end position="289"/>
    </location>
</feature>
<evidence type="ECO:0000256" key="26">
    <source>
        <dbReference type="PIRSR" id="PIRSR608127-52"/>
    </source>
</evidence>
<evidence type="ECO:0000256" key="24">
    <source>
        <dbReference type="ARBA" id="ARBA00034104"/>
    </source>
</evidence>
<keyword evidence="7" id="KW-0479">Metal-binding</keyword>
<evidence type="ECO:0000256" key="13">
    <source>
        <dbReference type="ARBA" id="ARBA00023136"/>
    </source>
</evidence>
<organism evidence="32 33">
    <name type="scientific">Loxodonta africana</name>
    <name type="common">African elephant</name>
    <dbReference type="NCBI Taxonomy" id="9785"/>
    <lineage>
        <taxon>Eukaryota</taxon>
        <taxon>Metazoa</taxon>
        <taxon>Chordata</taxon>
        <taxon>Craniata</taxon>
        <taxon>Vertebrata</taxon>
        <taxon>Euteleostomi</taxon>
        <taxon>Mammalia</taxon>
        <taxon>Eutheria</taxon>
        <taxon>Afrotheria</taxon>
        <taxon>Proboscidea</taxon>
        <taxon>Elephantidae</taxon>
        <taxon>Loxodonta</taxon>
    </lineage>
</organism>
<keyword evidence="33" id="KW-1185">Reference proteome</keyword>
<evidence type="ECO:0000313" key="33">
    <source>
        <dbReference type="Proteomes" id="UP000007646"/>
    </source>
</evidence>
<dbReference type="GO" id="GO:0030977">
    <property type="term" value="F:taurine binding"/>
    <property type="evidence" value="ECO:0007669"/>
    <property type="project" value="Ensembl"/>
</dbReference>
<dbReference type="GO" id="GO:0051970">
    <property type="term" value="P:negative regulation of transmission of nerve impulse"/>
    <property type="evidence" value="ECO:0007669"/>
    <property type="project" value="Ensembl"/>
</dbReference>
<evidence type="ECO:0000313" key="32">
    <source>
        <dbReference type="Ensembl" id="ENSLAFP00000016862.2"/>
    </source>
</evidence>
<dbReference type="Gene3D" id="2.70.170.10">
    <property type="entry name" value="Neurotransmitter-gated ion-channel ligand-binding domain"/>
    <property type="match status" value="1"/>
</dbReference>
<dbReference type="InterPro" id="IPR006201">
    <property type="entry name" value="Neur_channel"/>
</dbReference>
<dbReference type="Gene3D" id="1.20.58.390">
    <property type="entry name" value="Neurotransmitter-gated ion-channel transmembrane domain"/>
    <property type="match status" value="1"/>
</dbReference>
<gene>
    <name evidence="32" type="primary">GLRA1</name>
</gene>
<dbReference type="AlphaFoldDB" id="G3TNL3"/>
<comment type="similarity">
    <text evidence="3">Belongs to the ligand-gated ion channel (TC 1.A.9) family. Glycine receptor (TC 1.A.9.3) subfamily. GLRA1 sub-subfamily.</text>
</comment>
<feature type="site" description="Important for obstruction of the ion pore in the closed conformation" evidence="25">
    <location>
        <position position="272"/>
    </location>
</feature>
<reference evidence="32" key="2">
    <citation type="submission" date="2025-08" db="UniProtKB">
        <authorList>
            <consortium name="Ensembl"/>
        </authorList>
    </citation>
    <scope>IDENTIFICATION</scope>
    <source>
        <strain evidence="32">Isolate ISIS603380</strain>
    </source>
</reference>
<dbReference type="InterPro" id="IPR036734">
    <property type="entry name" value="Neur_chan_lig-bd_sf"/>
</dbReference>
<dbReference type="InterPro" id="IPR018000">
    <property type="entry name" value="Neurotransmitter_ion_chnl_CS"/>
</dbReference>
<dbReference type="GO" id="GO:0002087">
    <property type="term" value="P:regulation of respiratory gaseous exchange by nervous system process"/>
    <property type="evidence" value="ECO:0007669"/>
    <property type="project" value="Ensembl"/>
</dbReference>
<evidence type="ECO:0000256" key="23">
    <source>
        <dbReference type="ARBA" id="ARBA00024167"/>
    </source>
</evidence>
<evidence type="ECO:0000256" key="2">
    <source>
        <dbReference type="ARBA" id="ARBA00004484"/>
    </source>
</evidence>
<dbReference type="GO" id="GO:0008270">
    <property type="term" value="F:zinc ion binding"/>
    <property type="evidence" value="ECO:0007669"/>
    <property type="project" value="Ensembl"/>
</dbReference>
<dbReference type="Ensembl" id="ENSLAFT00000021780.2">
    <property type="protein sequence ID" value="ENSLAFP00000016862.2"/>
    <property type="gene ID" value="ENSLAFG00000021726.2"/>
</dbReference>
<dbReference type="GO" id="GO:0060012">
    <property type="term" value="P:synaptic transmission, glycinergic"/>
    <property type="evidence" value="ECO:0007669"/>
    <property type="project" value="Ensembl"/>
</dbReference>
<dbReference type="STRING" id="9785.ENSLAFP00000016862"/>
<dbReference type="eggNOG" id="KOG3644">
    <property type="taxonomic scope" value="Eukaryota"/>
</dbReference>
<dbReference type="GO" id="GO:0007340">
    <property type="term" value="P:acrosome reaction"/>
    <property type="evidence" value="ECO:0007669"/>
    <property type="project" value="Ensembl"/>
</dbReference>
<evidence type="ECO:0000256" key="28">
    <source>
        <dbReference type="RuleBase" id="RU000687"/>
    </source>
</evidence>
<evidence type="ECO:0000256" key="20">
    <source>
        <dbReference type="ARBA" id="ARBA00023273"/>
    </source>
</evidence>
<feature type="transmembrane region" description="Helical" evidence="28">
    <location>
        <begin position="412"/>
        <end position="432"/>
    </location>
</feature>
<dbReference type="NCBIfam" id="TIGR00860">
    <property type="entry name" value="LIC"/>
    <property type="match status" value="1"/>
</dbReference>
<name>G3TNL3_LOXAF</name>
<dbReference type="InterPro" id="IPR008128">
    <property type="entry name" value="Glycine_rcpt_A1"/>
</dbReference>
<evidence type="ECO:0000256" key="3">
    <source>
        <dbReference type="ARBA" id="ARBA00010129"/>
    </source>
</evidence>
<dbReference type="PROSITE" id="PS00236">
    <property type="entry name" value="NEUROTR_ION_CHANNEL"/>
    <property type="match status" value="1"/>
</dbReference>
<dbReference type="GO" id="GO:0007601">
    <property type="term" value="P:visual perception"/>
    <property type="evidence" value="ECO:0007669"/>
    <property type="project" value="Ensembl"/>
</dbReference>
<evidence type="ECO:0000256" key="10">
    <source>
        <dbReference type="ARBA" id="ARBA00022989"/>
    </source>
</evidence>
<evidence type="ECO:0000256" key="22">
    <source>
        <dbReference type="ARBA" id="ARBA00023303"/>
    </source>
</evidence>
<dbReference type="GO" id="GO:0007628">
    <property type="term" value="P:adult walking behavior"/>
    <property type="evidence" value="ECO:0007669"/>
    <property type="project" value="Ensembl"/>
</dbReference>
<keyword evidence="16" id="KW-0869">Chloride channel</keyword>
<comment type="caution">
    <text evidence="28">Lacks conserved residue(s) required for the propagation of feature annotation.</text>
</comment>
<evidence type="ECO:0000256" key="12">
    <source>
        <dbReference type="ARBA" id="ARBA00023065"/>
    </source>
</evidence>
<dbReference type="SUPFAM" id="SSF90112">
    <property type="entry name" value="Neurotransmitter-gated ion-channel transmembrane pore"/>
    <property type="match status" value="1"/>
</dbReference>
<dbReference type="PANTHER" id="PTHR18945">
    <property type="entry name" value="NEUROTRANSMITTER GATED ION CHANNEL"/>
    <property type="match status" value="1"/>
</dbReference>
<dbReference type="FunFam" id="2.70.170.10:FF:000002">
    <property type="entry name" value="Glycine receptor alpha 1 subunit"/>
    <property type="match status" value="1"/>
</dbReference>
<feature type="transmembrane region" description="Helical" evidence="28">
    <location>
        <begin position="233"/>
        <end position="255"/>
    </location>
</feature>
<dbReference type="GO" id="GO:0009897">
    <property type="term" value="C:external side of plasma membrane"/>
    <property type="evidence" value="ECO:0007669"/>
    <property type="project" value="Ensembl"/>
</dbReference>
<evidence type="ECO:0000256" key="15">
    <source>
        <dbReference type="ARBA" id="ARBA00023170"/>
    </source>
</evidence>
<evidence type="ECO:0000256" key="19">
    <source>
        <dbReference type="ARBA" id="ARBA00023257"/>
    </source>
</evidence>
<evidence type="ECO:0000256" key="14">
    <source>
        <dbReference type="ARBA" id="ARBA00023157"/>
    </source>
</evidence>
<dbReference type="GO" id="GO:0060013">
    <property type="term" value="P:righting reflex"/>
    <property type="evidence" value="ECO:0007669"/>
    <property type="project" value="Ensembl"/>
</dbReference>
<feature type="disulfide bond" evidence="26">
    <location>
        <begin position="149"/>
        <end position="163"/>
    </location>
</feature>
<dbReference type="GO" id="GO:2000344">
    <property type="term" value="P:positive regulation of acrosome reaction"/>
    <property type="evidence" value="ECO:0007669"/>
    <property type="project" value="Ensembl"/>
</dbReference>
<keyword evidence="9" id="KW-0862">Zinc</keyword>
<keyword evidence="18" id="KW-0868">Chloride</keyword>
<keyword evidence="8" id="KW-0732">Signal</keyword>
<dbReference type="GO" id="GO:0050884">
    <property type="term" value="P:neuromuscular process controlling posture"/>
    <property type="evidence" value="ECO:0007669"/>
    <property type="project" value="Ensembl"/>
</dbReference>
<dbReference type="InterPro" id="IPR006029">
    <property type="entry name" value="Neurotrans-gated_channel_TM"/>
</dbReference>
<evidence type="ECO:0000256" key="5">
    <source>
        <dbReference type="ARBA" id="ARBA00022475"/>
    </source>
</evidence>
<reference evidence="32" key="3">
    <citation type="submission" date="2025-09" db="UniProtKB">
        <authorList>
            <consortium name="Ensembl"/>
        </authorList>
    </citation>
    <scope>IDENTIFICATION</scope>
    <source>
        <strain evidence="32">Isolate ISIS603380</strain>
    </source>
</reference>
<evidence type="ECO:0000256" key="17">
    <source>
        <dbReference type="ARBA" id="ARBA00023180"/>
    </source>
</evidence>
<keyword evidence="15" id="KW-0675">Receptor</keyword>
<evidence type="ECO:0000259" key="31">
    <source>
        <dbReference type="Pfam" id="PF02932"/>
    </source>
</evidence>
<accession>G3TNL3</accession>
<keyword evidence="12 28" id="KW-0406">Ion transport</keyword>
<dbReference type="GO" id="GO:0034707">
    <property type="term" value="C:chloride channel complex"/>
    <property type="evidence" value="ECO:0007669"/>
    <property type="project" value="UniProtKB-KW"/>
</dbReference>
<dbReference type="GO" id="GO:0019228">
    <property type="term" value="P:neuronal action potential"/>
    <property type="evidence" value="ECO:0007669"/>
    <property type="project" value="Ensembl"/>
</dbReference>
<dbReference type="CDD" id="cd19009">
    <property type="entry name" value="LGIC_ECD_GlyR_alpha"/>
    <property type="match status" value="1"/>
</dbReference>
<dbReference type="GO" id="GO:0098690">
    <property type="term" value="C:glycinergic synapse"/>
    <property type="evidence" value="ECO:0007669"/>
    <property type="project" value="Ensembl"/>
</dbReference>
<dbReference type="InParanoid" id="G3TNL3"/>
<dbReference type="GeneTree" id="ENSGT00940000159047"/>
<evidence type="ECO:0000259" key="30">
    <source>
        <dbReference type="Pfam" id="PF02931"/>
    </source>
</evidence>
<dbReference type="PRINTS" id="PR00253">
    <property type="entry name" value="GABAARECEPTR"/>
</dbReference>
<feature type="domain" description="Neurotransmitter-gated ion-channel ligand-binding" evidence="30">
    <location>
        <begin position="26"/>
        <end position="231"/>
    </location>
</feature>
<dbReference type="GO" id="GO:0043204">
    <property type="term" value="C:perikaryon"/>
    <property type="evidence" value="ECO:0007669"/>
    <property type="project" value="UniProtKB-SubCell"/>
</dbReference>
<keyword evidence="19" id="KW-0628">Postsynaptic cell membrane</keyword>
<dbReference type="GO" id="GO:0006936">
    <property type="term" value="P:muscle contraction"/>
    <property type="evidence" value="ECO:0007669"/>
    <property type="project" value="Ensembl"/>
</dbReference>
<dbReference type="GO" id="GO:0007218">
    <property type="term" value="P:neuropeptide signaling pathway"/>
    <property type="evidence" value="ECO:0007669"/>
    <property type="project" value="Ensembl"/>
</dbReference>
<dbReference type="Proteomes" id="UP000007646">
    <property type="component" value="Unassembled WGS sequence"/>
</dbReference>
<evidence type="ECO:0000256" key="25">
    <source>
        <dbReference type="PIRSR" id="PIRSR608127-51"/>
    </source>
</evidence>
<dbReference type="PRINTS" id="PR00252">
    <property type="entry name" value="NRIONCHANNEL"/>
</dbReference>
<evidence type="ECO:0000256" key="11">
    <source>
        <dbReference type="ARBA" id="ARBA00023018"/>
    </source>
</evidence>
<dbReference type="Pfam" id="PF02932">
    <property type="entry name" value="Neur_chan_memb"/>
    <property type="match status" value="1"/>
</dbReference>
<dbReference type="GO" id="GO:0016594">
    <property type="term" value="F:glycine binding"/>
    <property type="evidence" value="ECO:0007669"/>
    <property type="project" value="Ensembl"/>
</dbReference>
<keyword evidence="10 28" id="KW-1133">Transmembrane helix</keyword>
<comment type="catalytic activity">
    <reaction evidence="23">
        <text>chloride(in) = chloride(out)</text>
        <dbReference type="Rhea" id="RHEA:29823"/>
        <dbReference type="ChEBI" id="CHEBI:17996"/>
    </reaction>
</comment>
<keyword evidence="13 28" id="KW-0472">Membrane</keyword>
<evidence type="ECO:0000256" key="4">
    <source>
        <dbReference type="ARBA" id="ARBA00022448"/>
    </source>
</evidence>
<keyword evidence="21" id="KW-1071">Ligand-gated ion channel</keyword>
<dbReference type="GO" id="GO:0016934">
    <property type="term" value="F:extracellularly glycine-gated chloride channel activity"/>
    <property type="evidence" value="ECO:0007669"/>
    <property type="project" value="Ensembl"/>
</dbReference>
<dbReference type="PRINTS" id="PR01673">
    <property type="entry name" value="GLYRALPHA"/>
</dbReference>
<keyword evidence="6 28" id="KW-0812">Transmembrane</keyword>
<evidence type="ECO:0000256" key="16">
    <source>
        <dbReference type="ARBA" id="ARBA00023173"/>
    </source>
</evidence>
<evidence type="ECO:0000256" key="29">
    <source>
        <dbReference type="SAM" id="MobiDB-lite"/>
    </source>
</evidence>
<dbReference type="InterPro" id="IPR036719">
    <property type="entry name" value="Neuro-gated_channel_TM_sf"/>
</dbReference>
<feature type="binding site" evidence="27">
    <location>
        <begin position="213"/>
        <end position="218"/>
    </location>
    <ligand>
        <name>strychnine</name>
        <dbReference type="ChEBI" id="CHEBI:90700"/>
        <note>antagonist</note>
    </ligand>
</feature>
<dbReference type="GO" id="GO:1904315">
    <property type="term" value="F:transmitter-gated monoatomic ion channel activity involved in regulation of postsynaptic membrane potential"/>
    <property type="evidence" value="ECO:0007669"/>
    <property type="project" value="Ensembl"/>
</dbReference>
<protein>
    <submittedName>
        <fullName evidence="32">Glycine receptor alpha 1</fullName>
    </submittedName>
</protein>
<dbReference type="InterPro" id="IPR038050">
    <property type="entry name" value="Neuro_actylchol_rec"/>
</dbReference>
<keyword evidence="11" id="KW-0770">Synapse</keyword>
<evidence type="ECO:0000256" key="7">
    <source>
        <dbReference type="ARBA" id="ARBA00022723"/>
    </source>
</evidence>
<keyword evidence="4 28" id="KW-0813">Transport</keyword>
<dbReference type="GO" id="GO:0060077">
    <property type="term" value="C:inhibitory synapse"/>
    <property type="evidence" value="ECO:0007669"/>
    <property type="project" value="Ensembl"/>
</dbReference>
<dbReference type="GO" id="GO:0071361">
    <property type="term" value="P:cellular response to ethanol"/>
    <property type="evidence" value="ECO:0007669"/>
    <property type="project" value="Ensembl"/>
</dbReference>
<proteinExistence type="inferred from homology"/>